<dbReference type="Proteomes" id="UP000789706">
    <property type="component" value="Unassembled WGS sequence"/>
</dbReference>
<dbReference type="InterPro" id="IPR027417">
    <property type="entry name" value="P-loop_NTPase"/>
</dbReference>
<dbReference type="Gene3D" id="3.40.50.300">
    <property type="entry name" value="P-loop containing nucleotide triphosphate hydrolases"/>
    <property type="match status" value="1"/>
</dbReference>
<evidence type="ECO:0000256" key="2">
    <source>
        <dbReference type="ARBA" id="ARBA00011984"/>
    </source>
</evidence>
<dbReference type="PROSITE" id="PS51421">
    <property type="entry name" value="RAS"/>
    <property type="match status" value="1"/>
</dbReference>
<comment type="similarity">
    <text evidence="1">Belongs to the small GTPase superfamily. Ras family.</text>
</comment>
<evidence type="ECO:0000313" key="5">
    <source>
        <dbReference type="EMBL" id="CAG8435893.1"/>
    </source>
</evidence>
<organism evidence="5 6">
    <name type="scientific">Diversispora eburnea</name>
    <dbReference type="NCBI Taxonomy" id="1213867"/>
    <lineage>
        <taxon>Eukaryota</taxon>
        <taxon>Fungi</taxon>
        <taxon>Fungi incertae sedis</taxon>
        <taxon>Mucoromycota</taxon>
        <taxon>Glomeromycotina</taxon>
        <taxon>Glomeromycetes</taxon>
        <taxon>Diversisporales</taxon>
        <taxon>Diversisporaceae</taxon>
        <taxon>Diversispora</taxon>
    </lineage>
</organism>
<name>A0A9N8UZH9_9GLOM</name>
<dbReference type="GO" id="GO:0003925">
    <property type="term" value="F:G protein activity"/>
    <property type="evidence" value="ECO:0007669"/>
    <property type="project" value="UniProtKB-EC"/>
</dbReference>
<accession>A0A9N8UZH9</accession>
<dbReference type="AlphaFoldDB" id="A0A9N8UZH9"/>
<gene>
    <name evidence="5" type="ORF">DEBURN_LOCUS936</name>
</gene>
<dbReference type="SUPFAM" id="SSF52540">
    <property type="entry name" value="P-loop containing nucleoside triphosphate hydrolases"/>
    <property type="match status" value="1"/>
</dbReference>
<dbReference type="EC" id="3.6.5.2" evidence="2"/>
<sequence>MDQYQIVVLGDTTESKYNTSTIDTIDDAFEMKLMIDNLPCVVKLLDGNKTDALILVYSIISFEKFRRIEHYCKKIFNSITRTTFSTPIIIVGDNLDKVNEREVSRNEGLQLAEKYKCEFLEVSTKTALNVEKCIHTLVRMIRRNNEDEKNMNLKDWNGKERNQDTKIMKCNIFKNVLEM</sequence>
<dbReference type="PANTHER" id="PTHR45704">
    <property type="entry name" value="RAS-LIKE FAMILY MEMBER 11"/>
    <property type="match status" value="1"/>
</dbReference>
<comment type="catalytic activity">
    <reaction evidence="4">
        <text>GTP + H2O = GDP + phosphate + H(+)</text>
        <dbReference type="Rhea" id="RHEA:19669"/>
        <dbReference type="ChEBI" id="CHEBI:15377"/>
        <dbReference type="ChEBI" id="CHEBI:15378"/>
        <dbReference type="ChEBI" id="CHEBI:37565"/>
        <dbReference type="ChEBI" id="CHEBI:43474"/>
        <dbReference type="ChEBI" id="CHEBI:58189"/>
        <dbReference type="EC" id="3.6.5.2"/>
    </reaction>
</comment>
<dbReference type="EMBL" id="CAJVPK010000034">
    <property type="protein sequence ID" value="CAG8435893.1"/>
    <property type="molecule type" value="Genomic_DNA"/>
</dbReference>
<dbReference type="InterPro" id="IPR001806">
    <property type="entry name" value="Small_GTPase"/>
</dbReference>
<dbReference type="SMART" id="SM00173">
    <property type="entry name" value="RAS"/>
    <property type="match status" value="1"/>
</dbReference>
<dbReference type="OrthoDB" id="5976022at2759"/>
<proteinExistence type="inferred from homology"/>
<dbReference type="GO" id="GO:0005525">
    <property type="term" value="F:GTP binding"/>
    <property type="evidence" value="ECO:0007669"/>
    <property type="project" value="InterPro"/>
</dbReference>
<protein>
    <recommendedName>
        <fullName evidence="2">small monomeric GTPase</fullName>
        <ecNumber evidence="2">3.6.5.2</ecNumber>
    </recommendedName>
</protein>
<dbReference type="SMART" id="SM00175">
    <property type="entry name" value="RAB"/>
    <property type="match status" value="1"/>
</dbReference>
<evidence type="ECO:0000256" key="3">
    <source>
        <dbReference type="ARBA" id="ARBA00022801"/>
    </source>
</evidence>
<evidence type="ECO:0000256" key="1">
    <source>
        <dbReference type="ARBA" id="ARBA00008344"/>
    </source>
</evidence>
<keyword evidence="6" id="KW-1185">Reference proteome</keyword>
<dbReference type="PROSITE" id="PS51419">
    <property type="entry name" value="RAB"/>
    <property type="match status" value="1"/>
</dbReference>
<dbReference type="PRINTS" id="PR00449">
    <property type="entry name" value="RASTRNSFRMNG"/>
</dbReference>
<dbReference type="SMART" id="SM00174">
    <property type="entry name" value="RHO"/>
    <property type="match status" value="1"/>
</dbReference>
<dbReference type="Pfam" id="PF00071">
    <property type="entry name" value="Ras"/>
    <property type="match status" value="1"/>
</dbReference>
<comment type="caution">
    <text evidence="5">The sequence shown here is derived from an EMBL/GenBank/DDBJ whole genome shotgun (WGS) entry which is preliminary data.</text>
</comment>
<keyword evidence="3" id="KW-0378">Hydrolase</keyword>
<reference evidence="5" key="1">
    <citation type="submission" date="2021-06" db="EMBL/GenBank/DDBJ databases">
        <authorList>
            <person name="Kallberg Y."/>
            <person name="Tangrot J."/>
            <person name="Rosling A."/>
        </authorList>
    </citation>
    <scope>NUCLEOTIDE SEQUENCE</scope>
    <source>
        <strain evidence="5">AZ414A</strain>
    </source>
</reference>
<evidence type="ECO:0000313" key="6">
    <source>
        <dbReference type="Proteomes" id="UP000789706"/>
    </source>
</evidence>
<dbReference type="InterPro" id="IPR051065">
    <property type="entry name" value="Ras-related_GTPase"/>
</dbReference>
<evidence type="ECO:0000256" key="4">
    <source>
        <dbReference type="ARBA" id="ARBA00048098"/>
    </source>
</evidence>